<keyword evidence="6" id="KW-0272">Extracellular matrix</keyword>
<comment type="cofactor">
    <cofactor evidence="1 14">
        <name>Zn(2+)</name>
        <dbReference type="ChEBI" id="CHEBI:29105"/>
    </cofactor>
</comment>
<dbReference type="SMART" id="SM01057">
    <property type="entry name" value="Carb_anhydrase"/>
    <property type="match status" value="1"/>
</dbReference>
<evidence type="ECO:0000313" key="16">
    <source>
        <dbReference type="EMBL" id="KAH3812017.1"/>
    </source>
</evidence>
<comment type="similarity">
    <text evidence="3 14">Belongs to the alpha-carbonic anhydrase family.</text>
</comment>
<dbReference type="PANTHER" id="PTHR18952:SF141">
    <property type="entry name" value="CARBONIC ANHYDRASE"/>
    <property type="match status" value="1"/>
</dbReference>
<comment type="catalytic activity">
    <reaction evidence="13 14">
        <text>hydrogencarbonate + H(+) = CO2 + H2O</text>
        <dbReference type="Rhea" id="RHEA:10748"/>
        <dbReference type="ChEBI" id="CHEBI:15377"/>
        <dbReference type="ChEBI" id="CHEBI:15378"/>
        <dbReference type="ChEBI" id="CHEBI:16526"/>
        <dbReference type="ChEBI" id="CHEBI:17544"/>
        <dbReference type="EC" id="4.2.1.1"/>
    </reaction>
</comment>
<organism evidence="16 17">
    <name type="scientific">Dreissena polymorpha</name>
    <name type="common">Zebra mussel</name>
    <name type="synonym">Mytilus polymorpha</name>
    <dbReference type="NCBI Taxonomy" id="45954"/>
    <lineage>
        <taxon>Eukaryota</taxon>
        <taxon>Metazoa</taxon>
        <taxon>Spiralia</taxon>
        <taxon>Lophotrochozoa</taxon>
        <taxon>Mollusca</taxon>
        <taxon>Bivalvia</taxon>
        <taxon>Autobranchia</taxon>
        <taxon>Heteroconchia</taxon>
        <taxon>Euheterodonta</taxon>
        <taxon>Imparidentia</taxon>
        <taxon>Neoheterodontei</taxon>
        <taxon>Myida</taxon>
        <taxon>Dreissenoidea</taxon>
        <taxon>Dreissenidae</taxon>
        <taxon>Dreissena</taxon>
    </lineage>
</organism>
<keyword evidence="10" id="KW-0106">Calcium</keyword>
<evidence type="ECO:0000256" key="8">
    <source>
        <dbReference type="ARBA" id="ARBA00022737"/>
    </source>
</evidence>
<keyword evidence="8" id="KW-0677">Repeat</keyword>
<evidence type="ECO:0000256" key="7">
    <source>
        <dbReference type="ARBA" id="ARBA00022723"/>
    </source>
</evidence>
<evidence type="ECO:0000259" key="15">
    <source>
        <dbReference type="PROSITE" id="PS51144"/>
    </source>
</evidence>
<dbReference type="AlphaFoldDB" id="A0A9D4JLQ9"/>
<dbReference type="PROSITE" id="PS51144">
    <property type="entry name" value="ALPHA_CA_2"/>
    <property type="match status" value="1"/>
</dbReference>
<dbReference type="GO" id="GO:0004089">
    <property type="term" value="F:carbonate dehydratase activity"/>
    <property type="evidence" value="ECO:0007669"/>
    <property type="project" value="UniProtKB-UniRule"/>
</dbReference>
<evidence type="ECO:0000256" key="2">
    <source>
        <dbReference type="ARBA" id="ARBA00004498"/>
    </source>
</evidence>
<dbReference type="OrthoDB" id="429145at2759"/>
<evidence type="ECO:0000256" key="4">
    <source>
        <dbReference type="ARBA" id="ARBA00012925"/>
    </source>
</evidence>
<dbReference type="InterPro" id="IPR023561">
    <property type="entry name" value="Carbonic_anhydrase_a-class"/>
</dbReference>
<gene>
    <name evidence="16" type="ORF">DPMN_140438</name>
</gene>
<protein>
    <recommendedName>
        <fullName evidence="4 14">Carbonic anhydrase</fullName>
        <ecNumber evidence="4 14">4.2.1.1</ecNumber>
    </recommendedName>
</protein>
<accession>A0A9D4JLQ9</accession>
<reference evidence="16" key="2">
    <citation type="submission" date="2020-11" db="EMBL/GenBank/DDBJ databases">
        <authorList>
            <person name="McCartney M.A."/>
            <person name="Auch B."/>
            <person name="Kono T."/>
            <person name="Mallez S."/>
            <person name="Becker A."/>
            <person name="Gohl D.M."/>
            <person name="Silverstein K.A.T."/>
            <person name="Koren S."/>
            <person name="Bechman K.B."/>
            <person name="Herman A."/>
            <person name="Abrahante J.E."/>
            <person name="Garbe J."/>
        </authorList>
    </citation>
    <scope>NUCLEOTIDE SEQUENCE</scope>
    <source>
        <strain evidence="16">Duluth1</strain>
        <tissue evidence="16">Whole animal</tissue>
    </source>
</reference>
<dbReference type="EMBL" id="JAIWYP010000006">
    <property type="protein sequence ID" value="KAH3812017.1"/>
    <property type="molecule type" value="Genomic_DNA"/>
</dbReference>
<evidence type="ECO:0000256" key="11">
    <source>
        <dbReference type="ARBA" id="ARBA00023157"/>
    </source>
</evidence>
<dbReference type="GO" id="GO:0008270">
    <property type="term" value="F:zinc ion binding"/>
    <property type="evidence" value="ECO:0007669"/>
    <property type="project" value="UniProtKB-UniRule"/>
</dbReference>
<keyword evidence="9 14" id="KW-0862">Zinc</keyword>
<dbReference type="PROSITE" id="PS00162">
    <property type="entry name" value="ALPHA_CA_1"/>
    <property type="match status" value="1"/>
</dbReference>
<dbReference type="Gene3D" id="3.10.200.10">
    <property type="entry name" value="Alpha carbonic anhydrase"/>
    <property type="match status" value="1"/>
</dbReference>
<keyword evidence="11" id="KW-1015">Disulfide bond</keyword>
<dbReference type="PANTHER" id="PTHR18952">
    <property type="entry name" value="CARBONIC ANHYDRASE"/>
    <property type="match status" value="1"/>
</dbReference>
<reference evidence="16" key="1">
    <citation type="journal article" date="2019" name="bioRxiv">
        <title>The Genome of the Zebra Mussel, Dreissena polymorpha: A Resource for Invasive Species Research.</title>
        <authorList>
            <person name="McCartney M.A."/>
            <person name="Auch B."/>
            <person name="Kono T."/>
            <person name="Mallez S."/>
            <person name="Zhang Y."/>
            <person name="Obille A."/>
            <person name="Becker A."/>
            <person name="Abrahante J.E."/>
            <person name="Garbe J."/>
            <person name="Badalamenti J.P."/>
            <person name="Herman A."/>
            <person name="Mangelson H."/>
            <person name="Liachko I."/>
            <person name="Sullivan S."/>
            <person name="Sone E.D."/>
            <person name="Koren S."/>
            <person name="Silverstein K.A.T."/>
            <person name="Beckman K.B."/>
            <person name="Gohl D.M."/>
        </authorList>
    </citation>
    <scope>NUCLEOTIDE SEQUENCE</scope>
    <source>
        <strain evidence="16">Duluth1</strain>
        <tissue evidence="16">Whole animal</tissue>
    </source>
</reference>
<dbReference type="SUPFAM" id="SSF51069">
    <property type="entry name" value="Carbonic anhydrase"/>
    <property type="match status" value="1"/>
</dbReference>
<dbReference type="GO" id="GO:0005737">
    <property type="term" value="C:cytoplasm"/>
    <property type="evidence" value="ECO:0007669"/>
    <property type="project" value="TreeGrafter"/>
</dbReference>
<dbReference type="InterPro" id="IPR036398">
    <property type="entry name" value="CA_dom_sf"/>
</dbReference>
<evidence type="ECO:0000256" key="1">
    <source>
        <dbReference type="ARBA" id="ARBA00001947"/>
    </source>
</evidence>
<keyword evidence="17" id="KW-1185">Reference proteome</keyword>
<evidence type="ECO:0000256" key="13">
    <source>
        <dbReference type="ARBA" id="ARBA00048348"/>
    </source>
</evidence>
<keyword evidence="7 14" id="KW-0479">Metal-binding</keyword>
<dbReference type="EC" id="4.2.1.1" evidence="4 14"/>
<comment type="caution">
    <text evidence="16">The sequence shown here is derived from an EMBL/GenBank/DDBJ whole genome shotgun (WGS) entry which is preliminary data.</text>
</comment>
<evidence type="ECO:0000256" key="5">
    <source>
        <dbReference type="ARBA" id="ARBA00022525"/>
    </source>
</evidence>
<evidence type="ECO:0000256" key="3">
    <source>
        <dbReference type="ARBA" id="ARBA00010718"/>
    </source>
</evidence>
<comment type="function">
    <text evidence="14">Reversible hydration of carbon dioxide.</text>
</comment>
<evidence type="ECO:0000256" key="14">
    <source>
        <dbReference type="RuleBase" id="RU367011"/>
    </source>
</evidence>
<keyword evidence="12 14" id="KW-0456">Lyase</keyword>
<evidence type="ECO:0000256" key="10">
    <source>
        <dbReference type="ARBA" id="ARBA00022837"/>
    </source>
</evidence>
<evidence type="ECO:0000256" key="9">
    <source>
        <dbReference type="ARBA" id="ARBA00022833"/>
    </source>
</evidence>
<proteinExistence type="inferred from homology"/>
<evidence type="ECO:0000313" key="17">
    <source>
        <dbReference type="Proteomes" id="UP000828390"/>
    </source>
</evidence>
<dbReference type="InterPro" id="IPR018338">
    <property type="entry name" value="Carbonic_anhydrase_a-class_CS"/>
</dbReference>
<keyword evidence="5" id="KW-0964">Secreted</keyword>
<dbReference type="Pfam" id="PF00194">
    <property type="entry name" value="Carb_anhydrase"/>
    <property type="match status" value="1"/>
</dbReference>
<sequence>MTHSWGYGNNNGPRTWATHFPDAGGSEQSPIDVCVCDAVFDVGLLTSPLTPTYCTEDGVELNNTGESFKVNIKKCSELRGGPLESLYRLEQFHLHWGSCDNRGSEHTINGRAFAAELHFVHWNCHKYNSLAEAADKPNGLAVIGVMIQCGKEHPGFKYLVEAMPRVRGCGHKCQVTTLFNPSVLLPDNIQEYWTYHGSLTTPPCFESVQWIVIRQPVEFSSSQLQSLRTLLGGDGDACIVDNFRPPLPLGDRKLRSSFNETVINYRF</sequence>
<dbReference type="InterPro" id="IPR001148">
    <property type="entry name" value="CA_dom"/>
</dbReference>
<comment type="subcellular location">
    <subcellularLocation>
        <location evidence="2">Secreted</location>
        <location evidence="2">Extracellular space</location>
        <location evidence="2">Extracellular matrix</location>
    </subcellularLocation>
</comment>
<dbReference type="Proteomes" id="UP000828390">
    <property type="component" value="Unassembled WGS sequence"/>
</dbReference>
<evidence type="ECO:0000256" key="6">
    <source>
        <dbReference type="ARBA" id="ARBA00022530"/>
    </source>
</evidence>
<name>A0A9D4JLQ9_DREPO</name>
<evidence type="ECO:0000256" key="12">
    <source>
        <dbReference type="ARBA" id="ARBA00023239"/>
    </source>
</evidence>
<feature type="domain" description="Alpha-carbonic anhydrase" evidence="15">
    <location>
        <begin position="3"/>
        <end position="258"/>
    </location>
</feature>